<keyword evidence="4" id="KW-0805">Transcription regulation</keyword>
<dbReference type="SUPFAM" id="SSF57716">
    <property type="entry name" value="Glucocorticoid receptor-like (DNA-binding domain)"/>
    <property type="match status" value="1"/>
</dbReference>
<dbReference type="Proteomes" id="UP000827892">
    <property type="component" value="Chromosome V"/>
</dbReference>
<proteinExistence type="predicted"/>
<dbReference type="PANTHER" id="PTHR45680">
    <property type="entry name" value="NUCLEAR HORMONE RECEPTOR FAMILY"/>
    <property type="match status" value="1"/>
</dbReference>
<keyword evidence="1" id="KW-0479">Metal-binding</keyword>
<dbReference type="Pfam" id="PF00105">
    <property type="entry name" value="zf-C4"/>
    <property type="match status" value="1"/>
</dbReference>
<protein>
    <recommendedName>
        <fullName evidence="9">Nuclear receptor domain-containing protein</fullName>
    </recommendedName>
</protein>
<evidence type="ECO:0000256" key="7">
    <source>
        <dbReference type="ARBA" id="ARBA00023170"/>
    </source>
</evidence>
<reference evidence="10 11" key="1">
    <citation type="submission" date="2022-02" db="EMBL/GenBank/DDBJ databases">
        <title>Chromosome-level reference genomes for two strains of Caenorhabditis briggsae: an improved platform for comparative genomics.</title>
        <authorList>
            <person name="Stevens L."/>
            <person name="Andersen E.C."/>
        </authorList>
    </citation>
    <scope>NUCLEOTIDE SEQUENCE [LARGE SCALE GENOMIC DNA]</scope>
    <source>
        <strain evidence="10">QX1410_ONT</strain>
        <tissue evidence="10">Whole-organism</tissue>
    </source>
</reference>
<dbReference type="Gene3D" id="3.30.50.10">
    <property type="entry name" value="Erythroid Transcription Factor GATA-1, subunit A"/>
    <property type="match status" value="1"/>
</dbReference>
<evidence type="ECO:0000256" key="1">
    <source>
        <dbReference type="ARBA" id="ARBA00022723"/>
    </source>
</evidence>
<dbReference type="PROSITE" id="PS51030">
    <property type="entry name" value="NUCLEAR_REC_DBD_2"/>
    <property type="match status" value="1"/>
</dbReference>
<dbReference type="PRINTS" id="PR00047">
    <property type="entry name" value="STROIDFINGER"/>
</dbReference>
<evidence type="ECO:0000256" key="4">
    <source>
        <dbReference type="ARBA" id="ARBA00023015"/>
    </source>
</evidence>
<dbReference type="InterPro" id="IPR051152">
    <property type="entry name" value="C.elegans_Orphan_NR"/>
</dbReference>
<evidence type="ECO:0000259" key="9">
    <source>
        <dbReference type="PROSITE" id="PS51030"/>
    </source>
</evidence>
<evidence type="ECO:0000256" key="8">
    <source>
        <dbReference type="ARBA" id="ARBA00023242"/>
    </source>
</evidence>
<dbReference type="GO" id="GO:0003700">
    <property type="term" value="F:DNA-binding transcription factor activity"/>
    <property type="evidence" value="ECO:0007669"/>
    <property type="project" value="InterPro"/>
</dbReference>
<name>A0AAE9CZQ6_CAEBR</name>
<dbReference type="EMBL" id="CP090895">
    <property type="protein sequence ID" value="ULT87753.1"/>
    <property type="molecule type" value="Genomic_DNA"/>
</dbReference>
<evidence type="ECO:0000313" key="11">
    <source>
        <dbReference type="Proteomes" id="UP000827892"/>
    </source>
</evidence>
<dbReference type="GO" id="GO:0043565">
    <property type="term" value="F:sequence-specific DNA binding"/>
    <property type="evidence" value="ECO:0007669"/>
    <property type="project" value="InterPro"/>
</dbReference>
<keyword evidence="3" id="KW-0862">Zinc</keyword>
<dbReference type="PANTHER" id="PTHR45680:SF24">
    <property type="entry name" value="NUCLEAR HORMONE RECEPTOR FAMILY-RELATED"/>
    <property type="match status" value="1"/>
</dbReference>
<evidence type="ECO:0000256" key="2">
    <source>
        <dbReference type="ARBA" id="ARBA00022771"/>
    </source>
</evidence>
<sequence length="119" mass="13526">MQKYCEICKLPAHGSHFGAVTCRACAAFFRRAILAKRIRKSCKLNNNCSDFRGIKIPPCKSCRMRKCVQAGMSSNNLQIQKLENNIPQTFEIWMIRNSMSPGWPVAPMSNFDACYSEKT</sequence>
<keyword evidence="5" id="KW-0238">DNA-binding</keyword>
<gene>
    <name evidence="10" type="ORF">L3Y34_007135</name>
</gene>
<dbReference type="AlphaFoldDB" id="A0AAE9CZQ6"/>
<keyword evidence="2" id="KW-0863">Zinc-finger</keyword>
<feature type="domain" description="Nuclear receptor" evidence="9">
    <location>
        <begin position="2"/>
        <end position="79"/>
    </location>
</feature>
<keyword evidence="6" id="KW-0804">Transcription</keyword>
<dbReference type="InterPro" id="IPR013088">
    <property type="entry name" value="Znf_NHR/GATA"/>
</dbReference>
<dbReference type="SMART" id="SM00399">
    <property type="entry name" value="ZnF_C4"/>
    <property type="match status" value="1"/>
</dbReference>
<dbReference type="InterPro" id="IPR001628">
    <property type="entry name" value="Znf_hrmn_rcpt"/>
</dbReference>
<keyword evidence="8" id="KW-0539">Nucleus</keyword>
<evidence type="ECO:0000313" key="10">
    <source>
        <dbReference type="EMBL" id="ULT87753.1"/>
    </source>
</evidence>
<evidence type="ECO:0000256" key="6">
    <source>
        <dbReference type="ARBA" id="ARBA00023163"/>
    </source>
</evidence>
<evidence type="ECO:0000256" key="5">
    <source>
        <dbReference type="ARBA" id="ARBA00023125"/>
    </source>
</evidence>
<accession>A0AAE9CZQ6</accession>
<dbReference type="GO" id="GO:0008270">
    <property type="term" value="F:zinc ion binding"/>
    <property type="evidence" value="ECO:0007669"/>
    <property type="project" value="UniProtKB-KW"/>
</dbReference>
<organism evidence="10 11">
    <name type="scientific">Caenorhabditis briggsae</name>
    <dbReference type="NCBI Taxonomy" id="6238"/>
    <lineage>
        <taxon>Eukaryota</taxon>
        <taxon>Metazoa</taxon>
        <taxon>Ecdysozoa</taxon>
        <taxon>Nematoda</taxon>
        <taxon>Chromadorea</taxon>
        <taxon>Rhabditida</taxon>
        <taxon>Rhabditina</taxon>
        <taxon>Rhabditomorpha</taxon>
        <taxon>Rhabditoidea</taxon>
        <taxon>Rhabditidae</taxon>
        <taxon>Peloderinae</taxon>
        <taxon>Caenorhabditis</taxon>
    </lineage>
</organism>
<evidence type="ECO:0000256" key="3">
    <source>
        <dbReference type="ARBA" id="ARBA00022833"/>
    </source>
</evidence>
<keyword evidence="7" id="KW-0675">Receptor</keyword>